<evidence type="ECO:0000313" key="2">
    <source>
        <dbReference type="Proteomes" id="UP000628448"/>
    </source>
</evidence>
<evidence type="ECO:0000313" key="1">
    <source>
        <dbReference type="EMBL" id="MBG9377942.1"/>
    </source>
</evidence>
<reference evidence="1" key="1">
    <citation type="submission" date="2020-11" db="EMBL/GenBank/DDBJ databases">
        <title>Bacterial whole genome sequence for Panacibacter sp. DH6.</title>
        <authorList>
            <person name="Le V."/>
            <person name="Ko S."/>
            <person name="Ahn C.-Y."/>
            <person name="Oh H.-M."/>
        </authorList>
    </citation>
    <scope>NUCLEOTIDE SEQUENCE</scope>
    <source>
        <strain evidence="1">DH6</strain>
    </source>
</reference>
<dbReference type="RefSeq" id="WP_196992002.1">
    <property type="nucleotide sequence ID" value="NZ_JADWYR010000002.1"/>
</dbReference>
<keyword evidence="2" id="KW-1185">Reference proteome</keyword>
<dbReference type="EMBL" id="JADWYR010000002">
    <property type="protein sequence ID" value="MBG9377942.1"/>
    <property type="molecule type" value="Genomic_DNA"/>
</dbReference>
<name>A0A931GYZ2_9BACT</name>
<gene>
    <name evidence="1" type="ORF">I5907_17010</name>
</gene>
<comment type="caution">
    <text evidence="1">The sequence shown here is derived from an EMBL/GenBank/DDBJ whole genome shotgun (WGS) entry which is preliminary data.</text>
</comment>
<accession>A0A931GYZ2</accession>
<proteinExistence type="predicted"/>
<dbReference type="Proteomes" id="UP000628448">
    <property type="component" value="Unassembled WGS sequence"/>
</dbReference>
<dbReference type="AlphaFoldDB" id="A0A931GYZ2"/>
<protein>
    <submittedName>
        <fullName evidence="1">Uncharacterized protein</fullName>
    </submittedName>
</protein>
<organism evidence="1 2">
    <name type="scientific">Panacibacter microcysteis</name>
    <dbReference type="NCBI Taxonomy" id="2793269"/>
    <lineage>
        <taxon>Bacteria</taxon>
        <taxon>Pseudomonadati</taxon>
        <taxon>Bacteroidota</taxon>
        <taxon>Chitinophagia</taxon>
        <taxon>Chitinophagales</taxon>
        <taxon>Chitinophagaceae</taxon>
        <taxon>Panacibacter</taxon>
    </lineage>
</organism>
<sequence length="386" mass="44388">MKVMRFFLWLVVAQCVCCVAVAQDSLLLKFILERINTHQVQQDDFFIRGVYPSYINNNEKFSTAKKDNNIFFNGLIAYTLQDIKATLNKNLQPLTNTMLINGVPAYAFFKNRKGRNTYNFWRTDTTYDYPYAGILTPFAKDISLPDDMDDTVLSLLALETDSANAAVVHALMQQFVNSDTNRVRSVIENYRNKPAYSTWFGKKFPVVFDVSVLCNVLAFVQQYNLQWTKADSASLDVIITTLQNDYHRTHAVYASPYYPKTSLILYHVARLMYIKPVAALEPLRVKIVSDAARELALTTNMLEKIILSTTILKLGYEPPPIQIDMQDVVPKIEQNDFCFFVGNIPSYFKNLQKKFATAKKIGFFYHYCPAYNDALLLEYLTLTRKK</sequence>